<keyword evidence="4" id="KW-1185">Reference proteome</keyword>
<dbReference type="Proteomes" id="UP001595840">
    <property type="component" value="Unassembled WGS sequence"/>
</dbReference>
<name>A0ABV8V185_9GAMM</name>
<dbReference type="InterPro" id="IPR051340">
    <property type="entry name" value="Haloalkane_dehalogenase"/>
</dbReference>
<evidence type="ECO:0000313" key="3">
    <source>
        <dbReference type="EMBL" id="MFC4360774.1"/>
    </source>
</evidence>
<dbReference type="NCBIfam" id="NF002043">
    <property type="entry name" value="PRK00870.1"/>
    <property type="match status" value="1"/>
</dbReference>
<sequence>MEFLRTPDACFDKLPGYSFTPNYLQVADTEGGQLRLHYVDEGDVNAPVILLLHGEPTWSFLYRHMIPLLVAAGFRVLAPDLIGFGRSDKPINTRDYTYARHVTWMKDWLTQVEAKNITLFCQDWGGLIGLRLVAELGHLFARVVAANTMLPTGDFAPGQAFEQWQQYAQTVPVLPVGDIVNRGAVTNLSAEVIAAYNAPYPDERYKAGARIFPQLVPVTPSDPEAQANRAAWQQLRQWQKPFLTAFSDKDPITAGAEKILQKLIPGTQGLQHPIVAEAGHFLQEDKSQTLADLIIEFVKNTSTQSSA</sequence>
<accession>A0ABV8V185</accession>
<dbReference type="EMBL" id="JBHSCX010000001">
    <property type="protein sequence ID" value="MFC4360774.1"/>
    <property type="molecule type" value="Genomic_DNA"/>
</dbReference>
<dbReference type="RefSeq" id="WP_290264597.1">
    <property type="nucleotide sequence ID" value="NZ_JAUFQG010000006.1"/>
</dbReference>
<protein>
    <submittedName>
        <fullName evidence="3">Haloalkane dehalogenase</fullName>
    </submittedName>
</protein>
<dbReference type="SUPFAM" id="SSF53474">
    <property type="entry name" value="alpha/beta-Hydrolases"/>
    <property type="match status" value="1"/>
</dbReference>
<dbReference type="InterPro" id="IPR029058">
    <property type="entry name" value="AB_hydrolase_fold"/>
</dbReference>
<dbReference type="Pfam" id="PF00561">
    <property type="entry name" value="Abhydrolase_1"/>
    <property type="match status" value="1"/>
</dbReference>
<dbReference type="PANTHER" id="PTHR42977">
    <property type="entry name" value="HYDROLASE-RELATED"/>
    <property type="match status" value="1"/>
</dbReference>
<dbReference type="PANTHER" id="PTHR42977:SF3">
    <property type="entry name" value="AB HYDROLASE-1 DOMAIN-CONTAINING PROTEIN"/>
    <property type="match status" value="1"/>
</dbReference>
<dbReference type="Gene3D" id="3.40.50.1820">
    <property type="entry name" value="alpha/beta hydrolase"/>
    <property type="match status" value="1"/>
</dbReference>
<dbReference type="PRINTS" id="PR00111">
    <property type="entry name" value="ABHYDROLASE"/>
</dbReference>
<dbReference type="InterPro" id="IPR000073">
    <property type="entry name" value="AB_hydrolase_1"/>
</dbReference>
<evidence type="ECO:0000313" key="4">
    <source>
        <dbReference type="Proteomes" id="UP001595840"/>
    </source>
</evidence>
<comment type="caution">
    <text evidence="3">The sequence shown here is derived from an EMBL/GenBank/DDBJ whole genome shotgun (WGS) entry which is preliminary data.</text>
</comment>
<keyword evidence="1" id="KW-0378">Hydrolase</keyword>
<dbReference type="InterPro" id="IPR000639">
    <property type="entry name" value="Epox_hydrolase-like"/>
</dbReference>
<evidence type="ECO:0000259" key="2">
    <source>
        <dbReference type="Pfam" id="PF00561"/>
    </source>
</evidence>
<proteinExistence type="predicted"/>
<reference evidence="4" key="1">
    <citation type="journal article" date="2019" name="Int. J. Syst. Evol. Microbiol.">
        <title>The Global Catalogue of Microorganisms (GCM) 10K type strain sequencing project: providing services to taxonomists for standard genome sequencing and annotation.</title>
        <authorList>
            <consortium name="The Broad Institute Genomics Platform"/>
            <consortium name="The Broad Institute Genome Sequencing Center for Infectious Disease"/>
            <person name="Wu L."/>
            <person name="Ma J."/>
        </authorList>
    </citation>
    <scope>NUCLEOTIDE SEQUENCE [LARGE SCALE GENOMIC DNA]</scope>
    <source>
        <strain evidence="4">CECT 8570</strain>
    </source>
</reference>
<feature type="domain" description="AB hydrolase-1" evidence="2">
    <location>
        <begin position="47"/>
        <end position="286"/>
    </location>
</feature>
<dbReference type="PRINTS" id="PR00412">
    <property type="entry name" value="EPOXHYDRLASE"/>
</dbReference>
<evidence type="ECO:0000256" key="1">
    <source>
        <dbReference type="ARBA" id="ARBA00022801"/>
    </source>
</evidence>
<organism evidence="3 4">
    <name type="scientific">Simiduia curdlanivorans</name>
    <dbReference type="NCBI Taxonomy" id="1492769"/>
    <lineage>
        <taxon>Bacteria</taxon>
        <taxon>Pseudomonadati</taxon>
        <taxon>Pseudomonadota</taxon>
        <taxon>Gammaproteobacteria</taxon>
        <taxon>Cellvibrionales</taxon>
        <taxon>Cellvibrionaceae</taxon>
        <taxon>Simiduia</taxon>
    </lineage>
</organism>
<gene>
    <name evidence="3" type="ORF">ACFOX3_00600</name>
</gene>